<evidence type="ECO:0008006" key="3">
    <source>
        <dbReference type="Google" id="ProtNLM"/>
    </source>
</evidence>
<feature type="chain" id="PRO_5043714626" description="DUF5666 domain-containing protein" evidence="1">
    <location>
        <begin position="21"/>
        <end position="180"/>
    </location>
</feature>
<keyword evidence="1" id="KW-0732">Signal</keyword>
<evidence type="ECO:0000256" key="1">
    <source>
        <dbReference type="SAM" id="SignalP"/>
    </source>
</evidence>
<dbReference type="KEGG" id="osu:NT6N_14270"/>
<feature type="signal peptide" evidence="1">
    <location>
        <begin position="1"/>
        <end position="20"/>
    </location>
</feature>
<sequence length="180" mass="19345">MKVKHLIAMVLMAVALPSQALEQREFFSADKSKSFKATLTGYNSKTKTVTVSVGPGRSKHFSLDVLSPECQKYVLANEAGLAIAKNVRLTIEEDKGLKNGDEVPTGYSIEVRNNGKVTVDNVSLKYTLYYDQGDLVRGGIISKTKEGTLATGKLYSSDTITVATDKVGIVRKIKAPSGGG</sequence>
<protein>
    <recommendedName>
        <fullName evidence="3">DUF5666 domain-containing protein</fullName>
    </recommendedName>
</protein>
<gene>
    <name evidence="2" type="ORF">NT6N_14270</name>
</gene>
<dbReference type="AlphaFoldDB" id="A0AAT9FKB0"/>
<evidence type="ECO:0000313" key="2">
    <source>
        <dbReference type="EMBL" id="BDS06387.1"/>
    </source>
</evidence>
<reference evidence="2" key="1">
    <citation type="submission" date="2024-07" db="EMBL/GenBank/DDBJ databases">
        <title>Complete genome sequence of Verrucomicrobiaceae bacterium NT6N.</title>
        <authorList>
            <person name="Huang C."/>
            <person name="Takami H."/>
            <person name="Hamasaki K."/>
        </authorList>
    </citation>
    <scope>NUCLEOTIDE SEQUENCE</scope>
    <source>
        <strain evidence="2">NT6N</strain>
    </source>
</reference>
<dbReference type="EMBL" id="AP026866">
    <property type="protein sequence ID" value="BDS06387.1"/>
    <property type="molecule type" value="Genomic_DNA"/>
</dbReference>
<proteinExistence type="predicted"/>
<name>A0AAT9FKB0_9BACT</name>
<accession>A0AAT9FKB0</accession>
<organism evidence="2">
    <name type="scientific">Oceaniferula spumae</name>
    <dbReference type="NCBI Taxonomy" id="2979115"/>
    <lineage>
        <taxon>Bacteria</taxon>
        <taxon>Pseudomonadati</taxon>
        <taxon>Verrucomicrobiota</taxon>
        <taxon>Verrucomicrobiia</taxon>
        <taxon>Verrucomicrobiales</taxon>
        <taxon>Verrucomicrobiaceae</taxon>
        <taxon>Oceaniferula</taxon>
    </lineage>
</organism>